<evidence type="ECO:0000256" key="8">
    <source>
        <dbReference type="ARBA" id="ARBA00023315"/>
    </source>
</evidence>
<evidence type="ECO:0000256" key="5">
    <source>
        <dbReference type="ARBA" id="ARBA00022692"/>
    </source>
</evidence>
<dbReference type="AlphaFoldDB" id="A0A6A7Y1W1"/>
<dbReference type="InterPro" id="IPR045378">
    <property type="entry name" value="LNT_N"/>
</dbReference>
<keyword evidence="3 9" id="KW-1003">Cell membrane</keyword>
<comment type="pathway">
    <text evidence="9">Protein modification; lipoprotein biosynthesis (N-acyl transfer).</text>
</comment>
<dbReference type="InterPro" id="IPR036526">
    <property type="entry name" value="C-N_Hydrolase_sf"/>
</dbReference>
<gene>
    <name evidence="9 11" type="primary">lnt</name>
    <name evidence="11" type="ORF">F0357_08515</name>
</gene>
<dbReference type="PROSITE" id="PS50263">
    <property type="entry name" value="CN_HYDROLASE"/>
    <property type="match status" value="1"/>
</dbReference>
<dbReference type="EC" id="2.3.1.269" evidence="9"/>
<dbReference type="Proteomes" id="UP000332515">
    <property type="component" value="Unassembled WGS sequence"/>
</dbReference>
<dbReference type="GO" id="GO:0016410">
    <property type="term" value="F:N-acyltransferase activity"/>
    <property type="evidence" value="ECO:0007669"/>
    <property type="project" value="UniProtKB-UniRule"/>
</dbReference>
<keyword evidence="5 9" id="KW-0812">Transmembrane</keyword>
<keyword evidence="12" id="KW-1185">Reference proteome</keyword>
<comment type="catalytic activity">
    <reaction evidence="9">
        <text>N-terminal S-1,2-diacyl-sn-glyceryl-L-cysteinyl-[lipoprotein] + a glycerophospholipid = N-acyl-S-1,2-diacyl-sn-glyceryl-L-cysteinyl-[lipoprotein] + a 2-acyl-sn-glycero-3-phospholipid + H(+)</text>
        <dbReference type="Rhea" id="RHEA:48228"/>
        <dbReference type="Rhea" id="RHEA-COMP:14681"/>
        <dbReference type="Rhea" id="RHEA-COMP:14684"/>
        <dbReference type="ChEBI" id="CHEBI:15378"/>
        <dbReference type="ChEBI" id="CHEBI:136912"/>
        <dbReference type="ChEBI" id="CHEBI:140656"/>
        <dbReference type="ChEBI" id="CHEBI:140657"/>
        <dbReference type="ChEBI" id="CHEBI:140660"/>
        <dbReference type="EC" id="2.3.1.269"/>
    </reaction>
</comment>
<dbReference type="Gene3D" id="3.60.110.10">
    <property type="entry name" value="Carbon-nitrogen hydrolase"/>
    <property type="match status" value="1"/>
</dbReference>
<dbReference type="UniPathway" id="UPA00666"/>
<dbReference type="CDD" id="cd07571">
    <property type="entry name" value="ALP_N-acyl_transferase"/>
    <property type="match status" value="1"/>
</dbReference>
<proteinExistence type="inferred from homology"/>
<keyword evidence="8 9" id="KW-0012">Acyltransferase</keyword>
<evidence type="ECO:0000256" key="2">
    <source>
        <dbReference type="ARBA" id="ARBA00010065"/>
    </source>
</evidence>
<keyword evidence="4 9" id="KW-0808">Transferase</keyword>
<feature type="transmembrane region" description="Helical" evidence="9">
    <location>
        <begin position="507"/>
        <end position="525"/>
    </location>
</feature>
<dbReference type="PANTHER" id="PTHR38686:SF1">
    <property type="entry name" value="APOLIPOPROTEIN N-ACYLTRANSFERASE"/>
    <property type="match status" value="1"/>
</dbReference>
<evidence type="ECO:0000313" key="11">
    <source>
        <dbReference type="EMBL" id="MQT12696.1"/>
    </source>
</evidence>
<keyword evidence="7 9" id="KW-0472">Membrane</keyword>
<dbReference type="Pfam" id="PF20154">
    <property type="entry name" value="LNT_N"/>
    <property type="match status" value="1"/>
</dbReference>
<dbReference type="Pfam" id="PF00795">
    <property type="entry name" value="CN_hydrolase"/>
    <property type="match status" value="1"/>
</dbReference>
<feature type="domain" description="CN hydrolase" evidence="10">
    <location>
        <begin position="233"/>
        <end position="502"/>
    </location>
</feature>
<evidence type="ECO:0000313" key="12">
    <source>
        <dbReference type="Proteomes" id="UP000332515"/>
    </source>
</evidence>
<keyword evidence="11" id="KW-0449">Lipoprotein</keyword>
<reference evidence="11 12" key="1">
    <citation type="submission" date="2019-09" db="EMBL/GenBank/DDBJ databases">
        <title>Segnochrobactrum spirostomi gen. nov., sp. nov., isolated from the ciliate Spirostomum cf. yagiui and description of a novel family, Segnochrobactraceae fam. nov. within the order Rhizobiales of the class Alphaproteobacteria.</title>
        <authorList>
            <person name="Akter S."/>
            <person name="Shazib S.U.A."/>
            <person name="Shin M.K."/>
        </authorList>
    </citation>
    <scope>NUCLEOTIDE SEQUENCE [LARGE SCALE GENOMIC DNA]</scope>
    <source>
        <strain evidence="11 12">Sp-1</strain>
    </source>
</reference>
<comment type="caution">
    <text evidence="9">Lacks conserved residue(s) required for the propagation of feature annotation.</text>
</comment>
<sequence length="529" mass="55521">MQGWRRSGLAVLAGALGALAQAPVHAFPVLWLSFPLLVLLIDPATDAPPLRRLRAAAWVGWCYGFGYFLAGLWWIGSAFLVDAAAFAWLIPVAVTALPAGLALFMALGTAVATLLWRPGPWRIAGLAVALTGSEWLRGHILTGFPWLSFGYGLAATDTLMQTASLVGLNGLTFLAVLLFAAPAAALGRQGRPRDGLAFVGATLLGLAGLAAFGAIRLASANVADVPDVRLRLVQPAIDQALKWLPENRLKNFEDMLALSRGPAPTSDTATADPAADPTTLVVWPETATPFALADDGYALAAAGAAIGPKSILAAGSVRVEPGPDPTAEPRYFNSLLFIDPSGAVRSLYDKVHLVPFGEYVPFQGVLGALGLGSLSNVVGGFSAGTDNRLITLPGLPAFEPLICYEIIFPDEVLAGAARGQRPAFFLNVTNDAWFGDTAGPYQHFAQARLRAVEQGIPLVRDANTGISAIVDGYGKVRQFLPLGARGAVEGPLPGALASTIYGKLGNFPLVLICAIIVICSITVRLRRLH</sequence>
<evidence type="ECO:0000259" key="10">
    <source>
        <dbReference type="PROSITE" id="PS50263"/>
    </source>
</evidence>
<evidence type="ECO:0000256" key="6">
    <source>
        <dbReference type="ARBA" id="ARBA00022989"/>
    </source>
</evidence>
<protein>
    <recommendedName>
        <fullName evidence="9">Apolipoprotein N-acyltransferase</fullName>
        <shortName evidence="9">ALP N-acyltransferase</shortName>
        <ecNumber evidence="9">2.3.1.269</ecNumber>
    </recommendedName>
</protein>
<dbReference type="SUPFAM" id="SSF56317">
    <property type="entry name" value="Carbon-nitrogen hydrolase"/>
    <property type="match status" value="1"/>
</dbReference>
<dbReference type="HAMAP" id="MF_01148">
    <property type="entry name" value="Lnt"/>
    <property type="match status" value="1"/>
</dbReference>
<evidence type="ECO:0000256" key="4">
    <source>
        <dbReference type="ARBA" id="ARBA00022679"/>
    </source>
</evidence>
<dbReference type="NCBIfam" id="TIGR00546">
    <property type="entry name" value="lnt"/>
    <property type="match status" value="1"/>
</dbReference>
<evidence type="ECO:0000256" key="1">
    <source>
        <dbReference type="ARBA" id="ARBA00004651"/>
    </source>
</evidence>
<evidence type="ECO:0000256" key="9">
    <source>
        <dbReference type="HAMAP-Rule" id="MF_01148"/>
    </source>
</evidence>
<dbReference type="InterPro" id="IPR003010">
    <property type="entry name" value="C-N_Hydrolase"/>
</dbReference>
<dbReference type="PANTHER" id="PTHR38686">
    <property type="entry name" value="APOLIPOPROTEIN N-ACYLTRANSFERASE"/>
    <property type="match status" value="1"/>
</dbReference>
<evidence type="ECO:0000256" key="7">
    <source>
        <dbReference type="ARBA" id="ARBA00023136"/>
    </source>
</evidence>
<dbReference type="GO" id="GO:0005886">
    <property type="term" value="C:plasma membrane"/>
    <property type="evidence" value="ECO:0007669"/>
    <property type="project" value="UniProtKB-SubCell"/>
</dbReference>
<feature type="transmembrane region" description="Helical" evidence="9">
    <location>
        <begin position="196"/>
        <end position="215"/>
    </location>
</feature>
<dbReference type="EMBL" id="VWNA01000001">
    <property type="protein sequence ID" value="MQT12696.1"/>
    <property type="molecule type" value="Genomic_DNA"/>
</dbReference>
<dbReference type="GO" id="GO:0042158">
    <property type="term" value="P:lipoprotein biosynthetic process"/>
    <property type="evidence" value="ECO:0007669"/>
    <property type="project" value="UniProtKB-UniRule"/>
</dbReference>
<keyword evidence="6 9" id="KW-1133">Transmembrane helix</keyword>
<comment type="caution">
    <text evidence="11">The sequence shown here is derived from an EMBL/GenBank/DDBJ whole genome shotgun (WGS) entry which is preliminary data.</text>
</comment>
<comment type="similarity">
    <text evidence="2 9">Belongs to the CN hydrolase family. Apolipoprotein N-acyltransferase subfamily.</text>
</comment>
<comment type="function">
    <text evidence="9">Catalyzes the phospholipid dependent N-acylation of the N-terminal cysteine of apolipoprotein, the last step in lipoprotein maturation.</text>
</comment>
<feature type="transmembrane region" description="Helical" evidence="9">
    <location>
        <begin position="58"/>
        <end position="81"/>
    </location>
</feature>
<name>A0A6A7Y1W1_9HYPH</name>
<evidence type="ECO:0000256" key="3">
    <source>
        <dbReference type="ARBA" id="ARBA00022475"/>
    </source>
</evidence>
<feature type="transmembrane region" description="Helical" evidence="9">
    <location>
        <begin position="88"/>
        <end position="116"/>
    </location>
</feature>
<organism evidence="11 12">
    <name type="scientific">Segnochrobactrum spirostomi</name>
    <dbReference type="NCBI Taxonomy" id="2608987"/>
    <lineage>
        <taxon>Bacteria</taxon>
        <taxon>Pseudomonadati</taxon>
        <taxon>Pseudomonadota</taxon>
        <taxon>Alphaproteobacteria</taxon>
        <taxon>Hyphomicrobiales</taxon>
        <taxon>Segnochrobactraceae</taxon>
        <taxon>Segnochrobactrum</taxon>
    </lineage>
</organism>
<dbReference type="InterPro" id="IPR004563">
    <property type="entry name" value="Apolipo_AcylTrfase"/>
</dbReference>
<feature type="transmembrane region" description="Helical" evidence="9">
    <location>
        <begin position="163"/>
        <end position="184"/>
    </location>
</feature>
<accession>A0A6A7Y1W1</accession>
<comment type="subcellular location">
    <subcellularLocation>
        <location evidence="1 9">Cell membrane</location>
        <topology evidence="1 9">Multi-pass membrane protein</topology>
    </subcellularLocation>
</comment>